<dbReference type="InParanoid" id="A0A0L0HV63"/>
<dbReference type="OrthoDB" id="10406258at2759"/>
<feature type="region of interest" description="Disordered" evidence="1">
    <location>
        <begin position="306"/>
        <end position="329"/>
    </location>
</feature>
<evidence type="ECO:0000313" key="3">
    <source>
        <dbReference type="Proteomes" id="UP000053201"/>
    </source>
</evidence>
<reference evidence="2 3" key="1">
    <citation type="submission" date="2009-08" db="EMBL/GenBank/DDBJ databases">
        <title>The Genome Sequence of Spizellomyces punctatus strain DAOM BR117.</title>
        <authorList>
            <consortium name="The Broad Institute Genome Sequencing Platform"/>
            <person name="Russ C."/>
            <person name="Cuomo C."/>
            <person name="Shea T."/>
            <person name="Young S.K."/>
            <person name="Zeng Q."/>
            <person name="Koehrsen M."/>
            <person name="Haas B."/>
            <person name="Borodovsky M."/>
            <person name="Guigo R."/>
            <person name="Alvarado L."/>
            <person name="Berlin A."/>
            <person name="Bochicchio J."/>
            <person name="Borenstein D."/>
            <person name="Chapman S."/>
            <person name="Chen Z."/>
            <person name="Engels R."/>
            <person name="Freedman E."/>
            <person name="Gellesch M."/>
            <person name="Goldberg J."/>
            <person name="Griggs A."/>
            <person name="Gujja S."/>
            <person name="Heiman D."/>
            <person name="Hepburn T."/>
            <person name="Howarth C."/>
            <person name="Jen D."/>
            <person name="Larson L."/>
            <person name="Lewis B."/>
            <person name="Mehta T."/>
            <person name="Park D."/>
            <person name="Pearson M."/>
            <person name="Roberts A."/>
            <person name="Saif S."/>
            <person name="Shenoy N."/>
            <person name="Sisk P."/>
            <person name="Stolte C."/>
            <person name="Sykes S."/>
            <person name="Thomson T."/>
            <person name="Walk T."/>
            <person name="White J."/>
            <person name="Yandava C."/>
            <person name="Burger G."/>
            <person name="Gray M.W."/>
            <person name="Holland P.W.H."/>
            <person name="King N."/>
            <person name="Lang F.B.F."/>
            <person name="Roger A.J."/>
            <person name="Ruiz-Trillo I."/>
            <person name="Lander E."/>
            <person name="Nusbaum C."/>
        </authorList>
    </citation>
    <scope>NUCLEOTIDE SEQUENCE [LARGE SCALE GENOMIC DNA]</scope>
    <source>
        <strain evidence="2 3">DAOM BR117</strain>
    </source>
</reference>
<organism evidence="2 3">
    <name type="scientific">Spizellomyces punctatus (strain DAOM BR117)</name>
    <dbReference type="NCBI Taxonomy" id="645134"/>
    <lineage>
        <taxon>Eukaryota</taxon>
        <taxon>Fungi</taxon>
        <taxon>Fungi incertae sedis</taxon>
        <taxon>Chytridiomycota</taxon>
        <taxon>Chytridiomycota incertae sedis</taxon>
        <taxon>Chytridiomycetes</taxon>
        <taxon>Spizellomycetales</taxon>
        <taxon>Spizellomycetaceae</taxon>
        <taxon>Spizellomyces</taxon>
    </lineage>
</organism>
<dbReference type="EMBL" id="KQ257450">
    <property type="protein sequence ID" value="KND04790.1"/>
    <property type="molecule type" value="Genomic_DNA"/>
</dbReference>
<evidence type="ECO:0000256" key="1">
    <source>
        <dbReference type="SAM" id="MobiDB-lite"/>
    </source>
</evidence>
<evidence type="ECO:0000313" key="2">
    <source>
        <dbReference type="EMBL" id="KND04790.1"/>
    </source>
</evidence>
<proteinExistence type="predicted"/>
<gene>
    <name evidence="2" type="ORF">SPPG_00493</name>
</gene>
<dbReference type="RefSeq" id="XP_016612829.1">
    <property type="nucleotide sequence ID" value="XM_016748818.1"/>
</dbReference>
<accession>A0A0L0HV63</accession>
<sequence length="329" mass="36521">MQCVYLCSSAALDEIAEADWEISQKKNVFVNVERQPIKISIEDPIDFMSKNHIIAPSLADFASRSVFFPLSPAEKEDRDTALEPVELQPVLLAVSDPIPNNSVSKHIPRSFLPDFILVPAPTKRPRGPRLPPWLCDMKNLIRSPRPLPFLPSHTKLFKPPLPKRGRSERQWDAGALRPPSVVKLRCAQRRMEATREMERERQKMREQGEMALKKRGGTIYGEFKVSASSLPTAASAAENTGVDSTYHSEKKSKSTTYRVYKLASFTPPSSLPTAASTSAGRLKDVLVTVKGGSGSGEWEPYVKHKRADSAYDDGAVEGPYTRTSSRGSK</sequence>
<dbReference type="VEuPathDB" id="FungiDB:SPPG_00493"/>
<dbReference type="AlphaFoldDB" id="A0A0L0HV63"/>
<dbReference type="GeneID" id="27684215"/>
<name>A0A0L0HV63_SPIPD</name>
<keyword evidence="3" id="KW-1185">Reference proteome</keyword>
<dbReference type="Proteomes" id="UP000053201">
    <property type="component" value="Unassembled WGS sequence"/>
</dbReference>
<protein>
    <submittedName>
        <fullName evidence="2">Uncharacterized protein</fullName>
    </submittedName>
</protein>